<sequence length="125" mass="14159">MAEDLAREIIAQSGSGSKLAFSFSSGDALLYTSRDANEKILYHVHQRRCDDDERYYEFKYADLESAVDLVRALVPYTDFLVQVVLYKDGIDCEEVVFLGKQSSSMLTKYLQDKVKILNAVNVTAM</sequence>
<name>A0A7S2PDA6_9STRA</name>
<organism evidence="1">
    <name type="scientific">Skeletonema marinoi</name>
    <dbReference type="NCBI Taxonomy" id="267567"/>
    <lineage>
        <taxon>Eukaryota</taxon>
        <taxon>Sar</taxon>
        <taxon>Stramenopiles</taxon>
        <taxon>Ochrophyta</taxon>
        <taxon>Bacillariophyta</taxon>
        <taxon>Coscinodiscophyceae</taxon>
        <taxon>Thalassiosirophycidae</taxon>
        <taxon>Thalassiosirales</taxon>
        <taxon>Skeletonemataceae</taxon>
        <taxon>Skeletonema</taxon>
        <taxon>Skeletonema marinoi-dohrnii complex</taxon>
    </lineage>
</organism>
<gene>
    <name evidence="1" type="ORF">SMAR0320_LOCUS6723</name>
</gene>
<reference evidence="1" key="1">
    <citation type="submission" date="2021-01" db="EMBL/GenBank/DDBJ databases">
        <authorList>
            <person name="Corre E."/>
            <person name="Pelletier E."/>
            <person name="Niang G."/>
            <person name="Scheremetjew M."/>
            <person name="Finn R."/>
            <person name="Kale V."/>
            <person name="Holt S."/>
            <person name="Cochrane G."/>
            <person name="Meng A."/>
            <person name="Brown T."/>
            <person name="Cohen L."/>
        </authorList>
    </citation>
    <scope>NUCLEOTIDE SEQUENCE</scope>
    <source>
        <strain evidence="1">SM1012Den-03</strain>
    </source>
</reference>
<accession>A0A7S2PDA6</accession>
<evidence type="ECO:0000313" key="1">
    <source>
        <dbReference type="EMBL" id="CAD9590316.1"/>
    </source>
</evidence>
<dbReference type="AlphaFoldDB" id="A0A7S2PDA6"/>
<protein>
    <submittedName>
        <fullName evidence="1">Uncharacterized protein</fullName>
    </submittedName>
</protein>
<proteinExistence type="predicted"/>
<dbReference type="EMBL" id="HBGZ01009381">
    <property type="protein sequence ID" value="CAD9590316.1"/>
    <property type="molecule type" value="Transcribed_RNA"/>
</dbReference>